<dbReference type="InterPro" id="IPR011417">
    <property type="entry name" value="ANTH_dom"/>
</dbReference>
<organism evidence="11 12">
    <name type="scientific">Canavalia gladiata</name>
    <name type="common">Sword bean</name>
    <name type="synonym">Dolichos gladiatus</name>
    <dbReference type="NCBI Taxonomy" id="3824"/>
    <lineage>
        <taxon>Eukaryota</taxon>
        <taxon>Viridiplantae</taxon>
        <taxon>Streptophyta</taxon>
        <taxon>Embryophyta</taxon>
        <taxon>Tracheophyta</taxon>
        <taxon>Spermatophyta</taxon>
        <taxon>Magnoliopsida</taxon>
        <taxon>eudicotyledons</taxon>
        <taxon>Gunneridae</taxon>
        <taxon>Pentapetalae</taxon>
        <taxon>rosids</taxon>
        <taxon>fabids</taxon>
        <taxon>Fabales</taxon>
        <taxon>Fabaceae</taxon>
        <taxon>Papilionoideae</taxon>
        <taxon>50 kb inversion clade</taxon>
        <taxon>NPAAA clade</taxon>
        <taxon>indigoferoid/millettioid clade</taxon>
        <taxon>Phaseoleae</taxon>
        <taxon>Canavalia</taxon>
    </lineage>
</organism>
<dbReference type="GO" id="GO:0030136">
    <property type="term" value="C:clathrin-coated vesicle"/>
    <property type="evidence" value="ECO:0007669"/>
    <property type="project" value="UniProtKB-SubCell"/>
</dbReference>
<reference evidence="11 12" key="1">
    <citation type="submission" date="2024-01" db="EMBL/GenBank/DDBJ databases">
        <title>The genomes of 5 underutilized Papilionoideae crops provide insights into root nodulation and disease resistanc.</title>
        <authorList>
            <person name="Jiang F."/>
        </authorList>
    </citation>
    <scope>NUCLEOTIDE SEQUENCE [LARGE SCALE GENOMIC DNA]</scope>
    <source>
        <strain evidence="11">LVBAO_FW01</strain>
        <tissue evidence="11">Leaves</tissue>
    </source>
</reference>
<gene>
    <name evidence="11" type="ORF">VNO77_01488</name>
</gene>
<evidence type="ECO:0000256" key="4">
    <source>
        <dbReference type="ARBA" id="ARBA00022583"/>
    </source>
</evidence>
<dbReference type="Proteomes" id="UP001367508">
    <property type="component" value="Unassembled WGS sequence"/>
</dbReference>
<keyword evidence="9" id="KW-1133">Transmembrane helix</keyword>
<dbReference type="PANTHER" id="PTHR22951:SF19">
    <property type="entry name" value="OS08G0467300 PROTEIN"/>
    <property type="match status" value="1"/>
</dbReference>
<keyword evidence="4" id="KW-0254">Endocytosis</keyword>
<dbReference type="GO" id="GO:0005545">
    <property type="term" value="F:1-phosphatidylinositol binding"/>
    <property type="evidence" value="ECO:0007669"/>
    <property type="project" value="InterPro"/>
</dbReference>
<keyword evidence="7" id="KW-0168">Coated pit</keyword>
<keyword evidence="8" id="KW-0968">Cytoplasmic vesicle</keyword>
<evidence type="ECO:0000313" key="11">
    <source>
        <dbReference type="EMBL" id="KAK7359527.1"/>
    </source>
</evidence>
<dbReference type="GO" id="GO:0072583">
    <property type="term" value="P:clathrin-dependent endocytosis"/>
    <property type="evidence" value="ECO:0007669"/>
    <property type="project" value="InterPro"/>
</dbReference>
<evidence type="ECO:0000256" key="5">
    <source>
        <dbReference type="ARBA" id="ARBA00023034"/>
    </source>
</evidence>
<evidence type="ECO:0000313" key="12">
    <source>
        <dbReference type="Proteomes" id="UP001367508"/>
    </source>
</evidence>
<dbReference type="InterPro" id="IPR048050">
    <property type="entry name" value="ANTH_N_plant"/>
</dbReference>
<dbReference type="InterPro" id="IPR014712">
    <property type="entry name" value="ANTH_dom_sf"/>
</dbReference>
<dbReference type="Gene3D" id="1.20.58.150">
    <property type="entry name" value="ANTH domain"/>
    <property type="match status" value="1"/>
</dbReference>
<dbReference type="CDD" id="cd16987">
    <property type="entry name" value="ANTH_N_AP180_plant"/>
    <property type="match status" value="1"/>
</dbReference>
<dbReference type="InterPro" id="IPR045192">
    <property type="entry name" value="AP180-like"/>
</dbReference>
<dbReference type="GO" id="GO:0005905">
    <property type="term" value="C:clathrin-coated pit"/>
    <property type="evidence" value="ECO:0007669"/>
    <property type="project" value="UniProtKB-SubCell"/>
</dbReference>
<dbReference type="InterPro" id="IPR008942">
    <property type="entry name" value="ENTH_VHS"/>
</dbReference>
<comment type="caution">
    <text evidence="11">The sequence shown here is derived from an EMBL/GenBank/DDBJ whole genome shotgun (WGS) entry which is preliminary data.</text>
</comment>
<dbReference type="FunFam" id="1.25.40.90:FF:000027">
    <property type="entry name" value="Putative clathrin assembly protein"/>
    <property type="match status" value="1"/>
</dbReference>
<dbReference type="GO" id="GO:0032050">
    <property type="term" value="F:clathrin heavy chain binding"/>
    <property type="evidence" value="ECO:0007669"/>
    <property type="project" value="TreeGrafter"/>
</dbReference>
<dbReference type="InterPro" id="IPR013809">
    <property type="entry name" value="ENTH"/>
</dbReference>
<dbReference type="SUPFAM" id="SSF48464">
    <property type="entry name" value="ENTH/VHS domain"/>
    <property type="match status" value="1"/>
</dbReference>
<dbReference type="GO" id="GO:0000149">
    <property type="term" value="F:SNARE binding"/>
    <property type="evidence" value="ECO:0007669"/>
    <property type="project" value="TreeGrafter"/>
</dbReference>
<dbReference type="GO" id="GO:0005546">
    <property type="term" value="F:phosphatidylinositol-4,5-bisphosphate binding"/>
    <property type="evidence" value="ECO:0007669"/>
    <property type="project" value="TreeGrafter"/>
</dbReference>
<sequence length="434" mass="49405">MRVSWKRACGAIKDRNSIWIAKLSRKGPFRNPDLETVMIKATSHDDHRIDSKNAQRVFRWLRTSPLCLKPLVWSLSMRIQKTRSWAVALKGLILMHGVFCCNLPMVNRIGRLPFDLSNFCDRHLSPSNAWGFNSFVRAYFAYLDQRSAFVSSQVKKPQKINEKEVEVVQVDEVEVVQVDAVEVVQVDEDEVEVEVEVEVSLMEELEKLQKFQGMIDMLLQIKPRCVNMYVGLILEAMDCVIIEVFDVYSKFCNNISKVLLRIYEVGGKVEAGIALKVLQKASVQREELCFFFEFCRDIGVLNASQCPKIERIPEEDIRDLERIISGASAKKCLEGVGVYGANREDKKTIVMRHYCPATAIVSKHKESENGLTTVITQQWEVFEDDIMSDVKGCNVSSDSRAIVSTTNPFEDSHSYSLHPCFPVHCQALPDLISL</sequence>
<evidence type="ECO:0000256" key="2">
    <source>
        <dbReference type="ARBA" id="ARBA00004555"/>
    </source>
</evidence>
<comment type="subcellular location">
    <subcellularLocation>
        <location evidence="1">Cytoplasmic vesicle</location>
        <location evidence="1">Clathrin-coated vesicle</location>
    </subcellularLocation>
    <subcellularLocation>
        <location evidence="2">Golgi apparatus</location>
    </subcellularLocation>
    <subcellularLocation>
        <location evidence="3">Membrane</location>
        <location evidence="3">Clathrin-coated pit</location>
    </subcellularLocation>
</comment>
<evidence type="ECO:0000256" key="6">
    <source>
        <dbReference type="ARBA" id="ARBA00023136"/>
    </source>
</evidence>
<evidence type="ECO:0000256" key="1">
    <source>
        <dbReference type="ARBA" id="ARBA00004132"/>
    </source>
</evidence>
<feature type="transmembrane region" description="Helical" evidence="9">
    <location>
        <begin position="85"/>
        <end position="105"/>
    </location>
</feature>
<evidence type="ECO:0000256" key="8">
    <source>
        <dbReference type="ARBA" id="ARBA00023329"/>
    </source>
</evidence>
<dbReference type="SUPFAM" id="SSF89009">
    <property type="entry name" value="GAT-like domain"/>
    <property type="match status" value="1"/>
</dbReference>
<keyword evidence="5" id="KW-0333">Golgi apparatus</keyword>
<evidence type="ECO:0000256" key="3">
    <source>
        <dbReference type="ARBA" id="ARBA00004600"/>
    </source>
</evidence>
<dbReference type="AlphaFoldDB" id="A0AAN9MWI4"/>
<dbReference type="PROSITE" id="PS50942">
    <property type="entry name" value="ENTH"/>
    <property type="match status" value="1"/>
</dbReference>
<accession>A0AAN9MWI4</accession>
<evidence type="ECO:0000256" key="9">
    <source>
        <dbReference type="PROSITE-ProRule" id="PRU00243"/>
    </source>
</evidence>
<name>A0AAN9MWI4_CANGL</name>
<keyword evidence="6 9" id="KW-0472">Membrane</keyword>
<dbReference type="EMBL" id="JAYMYQ010000001">
    <property type="protein sequence ID" value="KAK7359527.1"/>
    <property type="molecule type" value="Genomic_DNA"/>
</dbReference>
<dbReference type="Pfam" id="PF07651">
    <property type="entry name" value="ANTH"/>
    <property type="match status" value="1"/>
</dbReference>
<keyword evidence="12" id="KW-1185">Reference proteome</keyword>
<dbReference type="Gene3D" id="1.25.40.90">
    <property type="match status" value="1"/>
</dbReference>
<evidence type="ECO:0000256" key="7">
    <source>
        <dbReference type="ARBA" id="ARBA00023176"/>
    </source>
</evidence>
<evidence type="ECO:0000259" key="10">
    <source>
        <dbReference type="PROSITE" id="PS50942"/>
    </source>
</evidence>
<dbReference type="GO" id="GO:0048268">
    <property type="term" value="P:clathrin coat assembly"/>
    <property type="evidence" value="ECO:0007669"/>
    <property type="project" value="InterPro"/>
</dbReference>
<dbReference type="GO" id="GO:0006900">
    <property type="term" value="P:vesicle budding from membrane"/>
    <property type="evidence" value="ECO:0007669"/>
    <property type="project" value="TreeGrafter"/>
</dbReference>
<comment type="caution">
    <text evidence="9">Lacks conserved residue(s) required for the propagation of feature annotation.</text>
</comment>
<feature type="domain" description="ENTH" evidence="10">
    <location>
        <begin position="26"/>
        <end position="157"/>
    </location>
</feature>
<proteinExistence type="predicted"/>
<keyword evidence="9" id="KW-0812">Transmembrane</keyword>
<dbReference type="PANTHER" id="PTHR22951">
    <property type="entry name" value="CLATHRIN ASSEMBLY PROTEIN"/>
    <property type="match status" value="1"/>
</dbReference>
<protein>
    <recommendedName>
        <fullName evidence="10">ENTH domain-containing protein</fullName>
    </recommendedName>
</protein>
<dbReference type="GO" id="GO:0005794">
    <property type="term" value="C:Golgi apparatus"/>
    <property type="evidence" value="ECO:0007669"/>
    <property type="project" value="UniProtKB-SubCell"/>
</dbReference>